<evidence type="ECO:0000313" key="2">
    <source>
        <dbReference type="Proteomes" id="UP000242329"/>
    </source>
</evidence>
<gene>
    <name evidence="1" type="ORF">SAMN02745221_00212</name>
</gene>
<evidence type="ECO:0000313" key="1">
    <source>
        <dbReference type="EMBL" id="SHG43554.1"/>
    </source>
</evidence>
<keyword evidence="2" id="KW-1185">Reference proteome</keyword>
<dbReference type="AlphaFoldDB" id="A0A1M5JSP2"/>
<dbReference type="RefSeq" id="WP_073089069.1">
    <property type="nucleotide sequence ID" value="NZ_FQWY01000003.1"/>
</dbReference>
<accession>A0A1M5JSP2</accession>
<proteinExistence type="predicted"/>
<reference evidence="2" key="1">
    <citation type="submission" date="2016-11" db="EMBL/GenBank/DDBJ databases">
        <authorList>
            <person name="Varghese N."/>
            <person name="Submissions S."/>
        </authorList>
    </citation>
    <scope>NUCLEOTIDE SEQUENCE [LARGE SCALE GENOMIC DNA]</scope>
    <source>
        <strain evidence="2">DSM 11003</strain>
    </source>
</reference>
<sequence>MNLNRIRHEIKYAYARMEAFNEYYDVNSLLLETAVNKVLDEGEILADIEENGATGVQRSMKKLSDYIIGNRRLVNGLRSEEKVLPLKAVEILEGVKPQNRAGIIYVSFPLDGQFNIIVKKQRGALFKADGMYIKPYAHSFQLINPLLIYGHEDYSIALSSPDNQFGFALMYGPSLIGAKGQNMLKVSYFDQEAYYVDDAAKYREVSDFGIF</sequence>
<dbReference type="OrthoDB" id="9870391at2"/>
<dbReference type="Proteomes" id="UP000242329">
    <property type="component" value="Unassembled WGS sequence"/>
</dbReference>
<name>A0A1M5JSP2_9FIRM</name>
<dbReference type="EMBL" id="FQWY01000003">
    <property type="protein sequence ID" value="SHG43554.1"/>
    <property type="molecule type" value="Genomic_DNA"/>
</dbReference>
<protein>
    <submittedName>
        <fullName evidence="1">Uncharacterized protein</fullName>
    </submittedName>
</protein>
<organism evidence="1 2">
    <name type="scientific">Thermosyntropha lipolytica DSM 11003</name>
    <dbReference type="NCBI Taxonomy" id="1123382"/>
    <lineage>
        <taxon>Bacteria</taxon>
        <taxon>Bacillati</taxon>
        <taxon>Bacillota</taxon>
        <taxon>Clostridia</taxon>
        <taxon>Eubacteriales</taxon>
        <taxon>Syntrophomonadaceae</taxon>
        <taxon>Thermosyntropha</taxon>
    </lineage>
</organism>
<dbReference type="STRING" id="1123382.SAMN02745221_00212"/>